<sequence length="83" mass="9761">MGISHWSRVRENSEKEYYCNFGLASFNILYLHIARYMSETTTIVIRQETKARLDELKCHPRESYSDVVDRLVTMATDDEPLSE</sequence>
<dbReference type="Pfam" id="PF24434">
    <property type="entry name" value="DUF7557"/>
    <property type="match status" value="1"/>
</dbReference>
<dbReference type="Proteomes" id="UP000057043">
    <property type="component" value="Unassembled WGS sequence"/>
</dbReference>
<comment type="caution">
    <text evidence="2">The sequence shown here is derived from an EMBL/GenBank/DDBJ whole genome shotgun (WGS) entry which is preliminary data.</text>
</comment>
<evidence type="ECO:0000313" key="2">
    <source>
        <dbReference type="EMBL" id="KUK95830.1"/>
    </source>
</evidence>
<dbReference type="EMBL" id="LGFT01000020">
    <property type="protein sequence ID" value="KUK44621.1"/>
    <property type="molecule type" value="Genomic_DNA"/>
</dbReference>
<evidence type="ECO:0000313" key="1">
    <source>
        <dbReference type="EMBL" id="KUK44621.1"/>
    </source>
</evidence>
<reference evidence="3 4" key="2">
    <citation type="journal article" date="2015" name="MBio">
        <title>Genome-Resolved Metagenomic Analysis Reveals Roles for Candidate Phyla and Other Microbial Community Members in Biogeochemical Transformations in Oil Reservoirs.</title>
        <authorList>
            <person name="Hu P."/>
            <person name="Tom L."/>
            <person name="Singh A."/>
            <person name="Thomas B.C."/>
            <person name="Baker B.J."/>
            <person name="Piceno Y.M."/>
            <person name="Andersen G.L."/>
            <person name="Banfield J.F."/>
        </authorList>
    </citation>
    <scope>NUCLEOTIDE SEQUENCE [LARGE SCALE GENOMIC DNA]</scope>
    <source>
        <strain evidence="1">57_489</strain>
    </source>
</reference>
<dbReference type="Proteomes" id="UP000053961">
    <property type="component" value="Unassembled WGS sequence"/>
</dbReference>
<evidence type="ECO:0000313" key="3">
    <source>
        <dbReference type="Proteomes" id="UP000053961"/>
    </source>
</evidence>
<dbReference type="PATRIC" id="fig|301375.6.peg.715"/>
<dbReference type="AlphaFoldDB" id="A0A124G354"/>
<evidence type="ECO:0000313" key="4">
    <source>
        <dbReference type="Proteomes" id="UP000057043"/>
    </source>
</evidence>
<name>A0A124G354_9EURY</name>
<dbReference type="EMBL" id="LGHB01000025">
    <property type="protein sequence ID" value="KUK95830.1"/>
    <property type="molecule type" value="Genomic_DNA"/>
</dbReference>
<accession>A0A124G354</accession>
<reference evidence="2" key="1">
    <citation type="journal article" date="2015" name="MBio">
        <title>Genome-resolved metagenomic analysis reveals roles for candidate phyla and other microbial community members in biogeochemical transformations in oil reservoirs.</title>
        <authorList>
            <person name="Hu P."/>
            <person name="Tom L."/>
            <person name="Singh A."/>
            <person name="Thomas B.C."/>
            <person name="Baker B.J."/>
            <person name="Piceno Y.M."/>
            <person name="Andersen G.L."/>
            <person name="Banfield J.F."/>
        </authorList>
    </citation>
    <scope>NUCLEOTIDE SEQUENCE [LARGE SCALE GENOMIC DNA]</scope>
    <source>
        <strain evidence="2">56_747</strain>
    </source>
</reference>
<gene>
    <name evidence="1" type="ORF">XD72_0993</name>
    <name evidence="2" type="ORF">XE07_1551</name>
</gene>
<protein>
    <submittedName>
        <fullName evidence="2">Uncharacterized protein</fullName>
    </submittedName>
</protein>
<dbReference type="InterPro" id="IPR055979">
    <property type="entry name" value="DUF7557"/>
</dbReference>
<proteinExistence type="predicted"/>
<organism evidence="2 3">
    <name type="scientific">Methanothrix harundinacea</name>
    <dbReference type="NCBI Taxonomy" id="301375"/>
    <lineage>
        <taxon>Archaea</taxon>
        <taxon>Methanobacteriati</taxon>
        <taxon>Methanobacteriota</taxon>
        <taxon>Stenosarchaea group</taxon>
        <taxon>Methanomicrobia</taxon>
        <taxon>Methanotrichales</taxon>
        <taxon>Methanotrichaceae</taxon>
        <taxon>Methanothrix</taxon>
    </lineage>
</organism>